<keyword evidence="3" id="KW-0934">Plastid</keyword>
<dbReference type="Gene3D" id="3.40.1350.100">
    <property type="match status" value="1"/>
</dbReference>
<keyword evidence="6" id="KW-1185">Reference proteome</keyword>
<dbReference type="Pfam" id="PF08282">
    <property type="entry name" value="Hydrolase_3"/>
    <property type="match status" value="1"/>
</dbReference>
<dbReference type="Proteomes" id="UP000037460">
    <property type="component" value="Unassembled WGS sequence"/>
</dbReference>
<dbReference type="Pfam" id="PF04278">
    <property type="entry name" value="Tic22"/>
    <property type="match status" value="1"/>
</dbReference>
<name>A0A0M0JEX4_9EUKA</name>
<evidence type="ECO:0000256" key="3">
    <source>
        <dbReference type="ARBA" id="ARBA00022640"/>
    </source>
</evidence>
<evidence type="ECO:0000313" key="5">
    <source>
        <dbReference type="EMBL" id="KOO24793.1"/>
    </source>
</evidence>
<evidence type="ECO:0000313" key="6">
    <source>
        <dbReference type="Proteomes" id="UP000037460"/>
    </source>
</evidence>
<dbReference type="InterPro" id="IPR036412">
    <property type="entry name" value="HAD-like_sf"/>
</dbReference>
<dbReference type="AlphaFoldDB" id="A0A0M0JEX4"/>
<dbReference type="OrthoDB" id="27226at2759"/>
<protein>
    <submittedName>
        <fullName evidence="5">Cof-like hydrolase</fullName>
    </submittedName>
</protein>
<keyword evidence="5" id="KW-0378">Hydrolase</keyword>
<dbReference type="InterPro" id="IPR007378">
    <property type="entry name" value="Tic22-like"/>
</dbReference>
<feature type="region of interest" description="Disordered" evidence="4">
    <location>
        <begin position="72"/>
        <end position="102"/>
    </location>
</feature>
<dbReference type="GO" id="GO:0000287">
    <property type="term" value="F:magnesium ion binding"/>
    <property type="evidence" value="ECO:0007669"/>
    <property type="project" value="TreeGrafter"/>
</dbReference>
<dbReference type="GO" id="GO:0015031">
    <property type="term" value="P:protein transport"/>
    <property type="evidence" value="ECO:0007669"/>
    <property type="project" value="InterPro"/>
</dbReference>
<dbReference type="PROSITE" id="PS01229">
    <property type="entry name" value="COF_2"/>
    <property type="match status" value="1"/>
</dbReference>
<comment type="caution">
    <text evidence="5">The sequence shown here is derived from an EMBL/GenBank/DDBJ whole genome shotgun (WGS) entry which is preliminary data.</text>
</comment>
<dbReference type="PANTHER" id="PTHR10000">
    <property type="entry name" value="PHOSPHOSERINE PHOSPHATASE"/>
    <property type="match status" value="1"/>
</dbReference>
<sequence>MLRSLGVRPSSVMAVGDGENDLEMLRLVGYPVAMGNAVASVKKVARHVVSSNAADGVAEAIRTVALPNRARASTRMQLRNDGEDEDGPPVSSTRRLDGPPVSSTRRLVLAAGAAAATSTRAGVWPPAAMAADGGVAAPSAGGVKLSRQQIEAKLAKVPVVALVNEESSPFLTANGGRVGYLWLDPSEALLELRVLQRTSPEARFKVVTLPEVYFPLVRKEQPDLGGELRLRPSKRQVVLANRALQYNMKEGVLLPTTLDETKGQVPLFYSERVAFEDKGGGALFPFFLVKEDLDAAYRELVAKGAVPPPPGGGAVEGIPIGLVRVATMDGLISQMESGDVDLSKAVIVGSVAAIDLVRQLVSESKAAT</sequence>
<keyword evidence="2" id="KW-0150">Chloroplast</keyword>
<organism evidence="5 6">
    <name type="scientific">Chrysochromulina tobinii</name>
    <dbReference type="NCBI Taxonomy" id="1460289"/>
    <lineage>
        <taxon>Eukaryota</taxon>
        <taxon>Haptista</taxon>
        <taxon>Haptophyta</taxon>
        <taxon>Prymnesiophyceae</taxon>
        <taxon>Prymnesiales</taxon>
        <taxon>Chrysochromulinaceae</taxon>
        <taxon>Chrysochromulina</taxon>
    </lineage>
</organism>
<dbReference type="GO" id="GO:0016791">
    <property type="term" value="F:phosphatase activity"/>
    <property type="evidence" value="ECO:0007669"/>
    <property type="project" value="TreeGrafter"/>
</dbReference>
<dbReference type="SUPFAM" id="SSF56784">
    <property type="entry name" value="HAD-like"/>
    <property type="match status" value="1"/>
</dbReference>
<dbReference type="PANTHER" id="PTHR10000:SF8">
    <property type="entry name" value="HAD SUPERFAMILY HYDROLASE-LIKE, TYPE 3"/>
    <property type="match status" value="1"/>
</dbReference>
<gene>
    <name evidence="5" type="ORF">Ctob_008509</name>
</gene>
<dbReference type="GO" id="GO:0005829">
    <property type="term" value="C:cytosol"/>
    <property type="evidence" value="ECO:0007669"/>
    <property type="project" value="TreeGrafter"/>
</dbReference>
<accession>A0A0M0JEX4</accession>
<evidence type="ECO:0000256" key="4">
    <source>
        <dbReference type="SAM" id="MobiDB-lite"/>
    </source>
</evidence>
<dbReference type="Gene3D" id="3.40.50.1000">
    <property type="entry name" value="HAD superfamily/HAD-like"/>
    <property type="match status" value="1"/>
</dbReference>
<evidence type="ECO:0000256" key="2">
    <source>
        <dbReference type="ARBA" id="ARBA00022528"/>
    </source>
</evidence>
<proteinExistence type="predicted"/>
<evidence type="ECO:0000256" key="1">
    <source>
        <dbReference type="ARBA" id="ARBA00004229"/>
    </source>
</evidence>
<dbReference type="GO" id="GO:0009507">
    <property type="term" value="C:chloroplast"/>
    <property type="evidence" value="ECO:0007669"/>
    <property type="project" value="UniProtKB-SubCell"/>
</dbReference>
<reference evidence="6" key="1">
    <citation type="journal article" date="2015" name="PLoS Genet.">
        <title>Genome Sequence and Transcriptome Analyses of Chrysochromulina tobin: Metabolic Tools for Enhanced Algal Fitness in the Prominent Order Prymnesiales (Haptophyceae).</title>
        <authorList>
            <person name="Hovde B.T."/>
            <person name="Deodato C.R."/>
            <person name="Hunsperger H.M."/>
            <person name="Ryken S.A."/>
            <person name="Yost W."/>
            <person name="Jha R.K."/>
            <person name="Patterson J."/>
            <person name="Monnat R.J. Jr."/>
            <person name="Barlow S.B."/>
            <person name="Starkenburg S.R."/>
            <person name="Cattolico R.A."/>
        </authorList>
    </citation>
    <scope>NUCLEOTIDE SEQUENCE</scope>
    <source>
        <strain evidence="6">CCMP291</strain>
    </source>
</reference>
<comment type="subcellular location">
    <subcellularLocation>
        <location evidence="1">Plastid</location>
        <location evidence="1">Chloroplast</location>
    </subcellularLocation>
</comment>
<dbReference type="EMBL" id="JWZX01003053">
    <property type="protein sequence ID" value="KOO24793.1"/>
    <property type="molecule type" value="Genomic_DNA"/>
</dbReference>
<dbReference type="InterPro" id="IPR023214">
    <property type="entry name" value="HAD_sf"/>
</dbReference>